<keyword evidence="14" id="KW-1185">Reference proteome</keyword>
<dbReference type="CDD" id="cd05387">
    <property type="entry name" value="BY-kinase"/>
    <property type="match status" value="1"/>
</dbReference>
<dbReference type="Pfam" id="PF02706">
    <property type="entry name" value="Wzz"/>
    <property type="match status" value="1"/>
</dbReference>
<evidence type="ECO:0000256" key="7">
    <source>
        <dbReference type="ARBA" id="ARBA00022989"/>
    </source>
</evidence>
<gene>
    <name evidence="13" type="ordered locus">FraEuI1c_0048</name>
</gene>
<dbReference type="Gene3D" id="3.40.50.300">
    <property type="entry name" value="P-loop containing nucleotide triphosphate hydrolases"/>
    <property type="match status" value="1"/>
</dbReference>
<evidence type="ECO:0000256" key="10">
    <source>
        <dbReference type="SAM" id="Phobius"/>
    </source>
</evidence>
<keyword evidence="6" id="KW-0067">ATP-binding</keyword>
<keyword evidence="5" id="KW-0547">Nucleotide-binding</keyword>
<keyword evidence="8 10" id="KW-0472">Membrane</keyword>
<dbReference type="eggNOG" id="COG0489">
    <property type="taxonomic scope" value="Bacteria"/>
</dbReference>
<keyword evidence="7 10" id="KW-1133">Transmembrane helix</keyword>
<dbReference type="Proteomes" id="UP000002484">
    <property type="component" value="Chromosome"/>
</dbReference>
<dbReference type="KEGG" id="fri:FraEuI1c_0048"/>
<evidence type="ECO:0000256" key="6">
    <source>
        <dbReference type="ARBA" id="ARBA00022840"/>
    </source>
</evidence>
<evidence type="ECO:0000256" key="2">
    <source>
        <dbReference type="ARBA" id="ARBA00006683"/>
    </source>
</evidence>
<keyword evidence="4 10" id="KW-0812">Transmembrane</keyword>
<evidence type="ECO:0000256" key="8">
    <source>
        <dbReference type="ARBA" id="ARBA00023136"/>
    </source>
</evidence>
<dbReference type="AlphaFoldDB" id="E3J298"/>
<organism evidence="13 14">
    <name type="scientific">Pseudofrankia inefficax (strain DSM 45817 / CECT 9037 / DDB 130130 / EuI1c)</name>
    <name type="common">Frankia inefficax</name>
    <dbReference type="NCBI Taxonomy" id="298654"/>
    <lineage>
        <taxon>Bacteria</taxon>
        <taxon>Bacillati</taxon>
        <taxon>Actinomycetota</taxon>
        <taxon>Actinomycetes</taxon>
        <taxon>Frankiales</taxon>
        <taxon>Frankiaceae</taxon>
        <taxon>Pseudofrankia</taxon>
    </lineage>
</organism>
<evidence type="ECO:0000256" key="5">
    <source>
        <dbReference type="ARBA" id="ARBA00022741"/>
    </source>
</evidence>
<protein>
    <submittedName>
        <fullName evidence="13">Lipopolysaccharide biosynthesis protein</fullName>
    </submittedName>
</protein>
<name>E3J298_PSEI1</name>
<dbReference type="PANTHER" id="PTHR32309:SF31">
    <property type="entry name" value="CAPSULAR EXOPOLYSACCHARIDE FAMILY"/>
    <property type="match status" value="1"/>
</dbReference>
<evidence type="ECO:0000259" key="12">
    <source>
        <dbReference type="Pfam" id="PF02706"/>
    </source>
</evidence>
<accession>E3J298</accession>
<dbReference type="PANTHER" id="PTHR32309">
    <property type="entry name" value="TYROSINE-PROTEIN KINASE"/>
    <property type="match status" value="1"/>
</dbReference>
<dbReference type="InterPro" id="IPR003856">
    <property type="entry name" value="LPS_length_determ_N"/>
</dbReference>
<feature type="transmembrane region" description="Helical" evidence="10">
    <location>
        <begin position="243"/>
        <end position="265"/>
    </location>
</feature>
<feature type="transmembrane region" description="Helical" evidence="10">
    <location>
        <begin position="21"/>
        <end position="41"/>
    </location>
</feature>
<evidence type="ECO:0000256" key="3">
    <source>
        <dbReference type="ARBA" id="ARBA00022475"/>
    </source>
</evidence>
<evidence type="ECO:0000313" key="13">
    <source>
        <dbReference type="EMBL" id="ADP78136.1"/>
    </source>
</evidence>
<dbReference type="OrthoDB" id="9812433at2"/>
<comment type="subcellular location">
    <subcellularLocation>
        <location evidence="1">Cell membrane</location>
        <topology evidence="1">Multi-pass membrane protein</topology>
    </subcellularLocation>
</comment>
<dbReference type="EMBL" id="CP002299">
    <property type="protein sequence ID" value="ADP78136.1"/>
    <property type="molecule type" value="Genomic_DNA"/>
</dbReference>
<dbReference type="InParanoid" id="E3J298"/>
<dbReference type="InterPro" id="IPR005702">
    <property type="entry name" value="Wzc-like_C"/>
</dbReference>
<evidence type="ECO:0000259" key="11">
    <source>
        <dbReference type="Pfam" id="PF01656"/>
    </source>
</evidence>
<feature type="region of interest" description="Disordered" evidence="9">
    <location>
        <begin position="544"/>
        <end position="563"/>
    </location>
</feature>
<dbReference type="InterPro" id="IPR002586">
    <property type="entry name" value="CobQ/CobB/MinD/ParA_Nub-bd_dom"/>
</dbReference>
<comment type="similarity">
    <text evidence="2">Belongs to the CpsC/CapA family.</text>
</comment>
<dbReference type="GO" id="GO:0005886">
    <property type="term" value="C:plasma membrane"/>
    <property type="evidence" value="ECO:0007669"/>
    <property type="project" value="UniProtKB-SubCell"/>
</dbReference>
<dbReference type="eggNOG" id="COG3944">
    <property type="taxonomic scope" value="Bacteria"/>
</dbReference>
<dbReference type="HOGENOM" id="CLU_483766_0_0_11"/>
<dbReference type="SUPFAM" id="SSF52540">
    <property type="entry name" value="P-loop containing nucleoside triphosphate hydrolases"/>
    <property type="match status" value="1"/>
</dbReference>
<dbReference type="RefSeq" id="WP_013421259.1">
    <property type="nucleotide sequence ID" value="NC_014666.1"/>
</dbReference>
<reference evidence="13 14" key="1">
    <citation type="submission" date="2010-10" db="EMBL/GenBank/DDBJ databases">
        <title>Complete sequence of Frankia sp. EuI1c.</title>
        <authorList>
            <consortium name="US DOE Joint Genome Institute"/>
            <person name="Lucas S."/>
            <person name="Copeland A."/>
            <person name="Lapidus A."/>
            <person name="Cheng J.-F."/>
            <person name="Bruce D."/>
            <person name="Goodwin L."/>
            <person name="Pitluck S."/>
            <person name="Chertkov O."/>
            <person name="Detter J.C."/>
            <person name="Han C."/>
            <person name="Tapia R."/>
            <person name="Land M."/>
            <person name="Hauser L."/>
            <person name="Jeffries C."/>
            <person name="Kyrpides N."/>
            <person name="Ivanova N."/>
            <person name="Mikhailova N."/>
            <person name="Beauchemin N."/>
            <person name="Sen A."/>
            <person name="Sur S.A."/>
            <person name="Gtari M."/>
            <person name="Wall L."/>
            <person name="Tisa L."/>
            <person name="Woyke T."/>
        </authorList>
    </citation>
    <scope>NUCLEOTIDE SEQUENCE [LARGE SCALE GENOMIC DNA]</scope>
    <source>
        <strain evidence="14">DSM 45817 / CECT 9037 / EuI1c</strain>
    </source>
</reference>
<evidence type="ECO:0000313" key="14">
    <source>
        <dbReference type="Proteomes" id="UP000002484"/>
    </source>
</evidence>
<evidence type="ECO:0000256" key="1">
    <source>
        <dbReference type="ARBA" id="ARBA00004651"/>
    </source>
</evidence>
<evidence type="ECO:0000256" key="4">
    <source>
        <dbReference type="ARBA" id="ARBA00022692"/>
    </source>
</evidence>
<dbReference type="InterPro" id="IPR050445">
    <property type="entry name" value="Bact_polysacc_biosynth/exp"/>
</dbReference>
<dbReference type="STRING" id="298654.FraEuI1c_0048"/>
<proteinExistence type="inferred from homology"/>
<keyword evidence="3" id="KW-1003">Cell membrane</keyword>
<dbReference type="InterPro" id="IPR027417">
    <property type="entry name" value="P-loop_NTPase"/>
</dbReference>
<feature type="domain" description="CobQ/CobB/MinD/ParA nucleotide binding" evidence="11">
    <location>
        <begin position="343"/>
        <end position="515"/>
    </location>
</feature>
<feature type="domain" description="Polysaccharide chain length determinant N-terminal" evidence="12">
    <location>
        <begin position="12"/>
        <end position="94"/>
    </location>
</feature>
<sequence>METDSAVGGGRNLAGVLARRWHLLLAVTVAFGAAGVLLSSLQSTLYSSTATMLLNDPGSTSVFSQNNRVIVDPSRYVRGQASYLTSTEVLTAATKILHNRLSLDELRSRVTATSSDQLEQVTVTATEPTAAGAAEVANAVCQAYRETVRSSAAQNAKSTTDELDQTISRLRDSISELDGQLASTKDGSADPALSAARQAAATQLLTVQSRADEIAVDTATYGDGVQMFEEAKQPSSPTQPKPMVGGVVGAFVGLLLAATVVWWRAEYRRRADEKQEPATVLGVPLLGEVPEFVASAGGRALPAAYEPSSPAGEAYNFLVESIDFAVAATARAWPEGGAGGRVIAVTSPRQGDGKTVTTLNLAIAMARDDRRVAVVDGDERMRGLTRLAEVPDEPGLSDLGADVPVDQVLRSLDLDSTEGLDVIAAGARLEDPASFFRTGRFRGAVGRLRGHADIIIVDSPPLLAVSDAAAIAAQADAVVLIVGRGTPLRVLAEVRHRLEFVGTPLLGYVFNKSTGSRRRYGHYGYGYGYGQQPARTAALPAGTAGRVPDQRLGSGGRHAEAKR</sequence>
<dbReference type="Pfam" id="PF01656">
    <property type="entry name" value="CbiA"/>
    <property type="match status" value="1"/>
</dbReference>
<evidence type="ECO:0000256" key="9">
    <source>
        <dbReference type="SAM" id="MobiDB-lite"/>
    </source>
</evidence>